<feature type="transmembrane region" description="Helical" evidence="2">
    <location>
        <begin position="117"/>
        <end position="143"/>
    </location>
</feature>
<name>A0A9P4Q856_9PEZI</name>
<evidence type="ECO:0000256" key="1">
    <source>
        <dbReference type="SAM" id="MobiDB-lite"/>
    </source>
</evidence>
<reference evidence="3" key="1">
    <citation type="journal article" date="2020" name="Stud. Mycol.">
        <title>101 Dothideomycetes genomes: a test case for predicting lifestyles and emergence of pathogens.</title>
        <authorList>
            <person name="Haridas S."/>
            <person name="Albert R."/>
            <person name="Binder M."/>
            <person name="Bloem J."/>
            <person name="Labutti K."/>
            <person name="Salamov A."/>
            <person name="Andreopoulos B."/>
            <person name="Baker S."/>
            <person name="Barry K."/>
            <person name="Bills G."/>
            <person name="Bluhm B."/>
            <person name="Cannon C."/>
            <person name="Castanera R."/>
            <person name="Culley D."/>
            <person name="Daum C."/>
            <person name="Ezra D."/>
            <person name="Gonzalez J."/>
            <person name="Henrissat B."/>
            <person name="Kuo A."/>
            <person name="Liang C."/>
            <person name="Lipzen A."/>
            <person name="Lutzoni F."/>
            <person name="Magnuson J."/>
            <person name="Mondo S."/>
            <person name="Nolan M."/>
            <person name="Ohm R."/>
            <person name="Pangilinan J."/>
            <person name="Park H.-J."/>
            <person name="Ramirez L."/>
            <person name="Alfaro M."/>
            <person name="Sun H."/>
            <person name="Tritt A."/>
            <person name="Yoshinaga Y."/>
            <person name="Zwiers L.-H."/>
            <person name="Turgeon B."/>
            <person name="Goodwin S."/>
            <person name="Spatafora J."/>
            <person name="Crous P."/>
            <person name="Grigoriev I."/>
        </authorList>
    </citation>
    <scope>NUCLEOTIDE SEQUENCE</scope>
    <source>
        <strain evidence="3">CBS 116435</strain>
    </source>
</reference>
<keyword evidence="4" id="KW-1185">Reference proteome</keyword>
<dbReference type="AlphaFoldDB" id="A0A9P4Q856"/>
<evidence type="ECO:0000313" key="4">
    <source>
        <dbReference type="Proteomes" id="UP000799441"/>
    </source>
</evidence>
<keyword evidence="2" id="KW-0812">Transmembrane</keyword>
<sequence>MQKTSTFTRMDMRVDAIISSSSRAGLKSHMQTFSTIINPKDGGLDVDAVCPSAMGHRNLMSNSTVDDDSQESSTMDGDAQGSDNSGDAQSSDNSGDASTESDTAGGTASNTISTSTLAIAIAIPIGVLLALILSLAAFILLGIKKGWFVRWGQKHQKNCNSLEAEKAGFGAFNNGGGENAPSNGKSFNEVVSTVSLTLMELHGQHRPWQMGGSEVAAWGGNEVHQLHGSDRERP</sequence>
<evidence type="ECO:0000313" key="3">
    <source>
        <dbReference type="EMBL" id="KAF2720998.1"/>
    </source>
</evidence>
<proteinExistence type="predicted"/>
<feature type="compositionally biased region" description="Polar residues" evidence="1">
    <location>
        <begin position="71"/>
        <end position="106"/>
    </location>
</feature>
<accession>A0A9P4Q856</accession>
<organism evidence="3 4">
    <name type="scientific">Polychaeton citri CBS 116435</name>
    <dbReference type="NCBI Taxonomy" id="1314669"/>
    <lineage>
        <taxon>Eukaryota</taxon>
        <taxon>Fungi</taxon>
        <taxon>Dikarya</taxon>
        <taxon>Ascomycota</taxon>
        <taxon>Pezizomycotina</taxon>
        <taxon>Dothideomycetes</taxon>
        <taxon>Dothideomycetidae</taxon>
        <taxon>Capnodiales</taxon>
        <taxon>Capnodiaceae</taxon>
        <taxon>Polychaeton</taxon>
    </lineage>
</organism>
<gene>
    <name evidence="3" type="ORF">K431DRAFT_294691</name>
</gene>
<dbReference type="Proteomes" id="UP000799441">
    <property type="component" value="Unassembled WGS sequence"/>
</dbReference>
<protein>
    <submittedName>
        <fullName evidence="3">Uncharacterized protein</fullName>
    </submittedName>
</protein>
<keyword evidence="2" id="KW-0472">Membrane</keyword>
<keyword evidence="2" id="KW-1133">Transmembrane helix</keyword>
<evidence type="ECO:0000256" key="2">
    <source>
        <dbReference type="SAM" id="Phobius"/>
    </source>
</evidence>
<dbReference type="EMBL" id="MU003794">
    <property type="protein sequence ID" value="KAF2720998.1"/>
    <property type="molecule type" value="Genomic_DNA"/>
</dbReference>
<feature type="region of interest" description="Disordered" evidence="1">
    <location>
        <begin position="57"/>
        <end position="109"/>
    </location>
</feature>
<comment type="caution">
    <text evidence="3">The sequence shown here is derived from an EMBL/GenBank/DDBJ whole genome shotgun (WGS) entry which is preliminary data.</text>
</comment>